<dbReference type="EMBL" id="AQHN01000006">
    <property type="protein sequence ID" value="ENN89422.1"/>
    <property type="molecule type" value="Genomic_DNA"/>
</dbReference>
<comment type="caution">
    <text evidence="2">The sequence shown here is derived from an EMBL/GenBank/DDBJ whole genome shotgun (WGS) entry which is preliminary data.</text>
</comment>
<feature type="compositionally biased region" description="Basic residues" evidence="1">
    <location>
        <begin position="278"/>
        <end position="287"/>
    </location>
</feature>
<gene>
    <name evidence="2" type="ORF">RHSP_66528</name>
</gene>
<feature type="region of interest" description="Disordered" evidence="1">
    <location>
        <begin position="501"/>
        <end position="527"/>
    </location>
</feature>
<reference evidence="2 3" key="1">
    <citation type="journal article" date="2012" name="BMC Genomics">
        <title>Genomic basis of broad host range and environmental adaptability of Rhizobium tropici CIAT 899 and Rhizobium sp. PRF 81 which are used in inoculants for common bean (Phaseolus vulgaris L.).</title>
        <authorList>
            <person name="Ormeno-Orrillo E."/>
            <person name="Menna P."/>
            <person name="Almeida L.G."/>
            <person name="Ollero F.J."/>
            <person name="Nicolas M.F."/>
            <person name="Pains Rodrigues E."/>
            <person name="Shigueyoshi Nakatani A."/>
            <person name="Silva Batista J.S."/>
            <person name="Oliveira Chueire L.M."/>
            <person name="Souza R.C."/>
            <person name="Ribeiro Vasconcelos A.T."/>
            <person name="Megias M."/>
            <person name="Hungria M."/>
            <person name="Martinez-Romero E."/>
        </authorList>
    </citation>
    <scope>NUCLEOTIDE SEQUENCE [LARGE SCALE GENOMIC DNA]</scope>
    <source>
        <strain evidence="2 3">PRF 81</strain>
    </source>
</reference>
<organism evidence="2 3">
    <name type="scientific">Rhizobium freirei PRF 81</name>
    <dbReference type="NCBI Taxonomy" id="363754"/>
    <lineage>
        <taxon>Bacteria</taxon>
        <taxon>Pseudomonadati</taxon>
        <taxon>Pseudomonadota</taxon>
        <taxon>Alphaproteobacteria</taxon>
        <taxon>Hyphomicrobiales</taxon>
        <taxon>Rhizobiaceae</taxon>
        <taxon>Rhizobium/Agrobacterium group</taxon>
        <taxon>Rhizobium</taxon>
    </lineage>
</organism>
<dbReference type="Proteomes" id="UP000012429">
    <property type="component" value="Unassembled WGS sequence"/>
</dbReference>
<feature type="compositionally biased region" description="Basic residues" evidence="1">
    <location>
        <begin position="511"/>
        <end position="522"/>
    </location>
</feature>
<evidence type="ECO:0000256" key="1">
    <source>
        <dbReference type="SAM" id="MobiDB-lite"/>
    </source>
</evidence>
<evidence type="ECO:0000313" key="2">
    <source>
        <dbReference type="EMBL" id="ENN89422.1"/>
    </source>
</evidence>
<feature type="region of interest" description="Disordered" evidence="1">
    <location>
        <begin position="188"/>
        <end position="341"/>
    </location>
</feature>
<feature type="compositionally biased region" description="Basic and acidic residues" evidence="1">
    <location>
        <begin position="108"/>
        <end position="119"/>
    </location>
</feature>
<feature type="region of interest" description="Disordered" evidence="1">
    <location>
        <begin position="1"/>
        <end position="36"/>
    </location>
</feature>
<proteinExistence type="predicted"/>
<protein>
    <submittedName>
        <fullName evidence="2">Uncharacterized protein</fullName>
    </submittedName>
</protein>
<feature type="compositionally biased region" description="Low complexity" evidence="1">
    <location>
        <begin position="386"/>
        <end position="403"/>
    </location>
</feature>
<feature type="compositionally biased region" description="Basic residues" evidence="1">
    <location>
        <begin position="234"/>
        <end position="250"/>
    </location>
</feature>
<feature type="compositionally biased region" description="Basic residues" evidence="1">
    <location>
        <begin position="298"/>
        <end position="307"/>
    </location>
</feature>
<dbReference type="STRING" id="363754.RHSP_66528"/>
<feature type="compositionally biased region" description="Basic and acidic residues" evidence="1">
    <location>
        <begin position="258"/>
        <end position="277"/>
    </location>
</feature>
<feature type="compositionally biased region" description="Basic and acidic residues" evidence="1">
    <location>
        <begin position="312"/>
        <end position="337"/>
    </location>
</feature>
<evidence type="ECO:0000313" key="3">
    <source>
        <dbReference type="Proteomes" id="UP000012429"/>
    </source>
</evidence>
<feature type="region of interest" description="Disordered" evidence="1">
    <location>
        <begin position="108"/>
        <end position="137"/>
    </location>
</feature>
<keyword evidence="3" id="KW-1185">Reference proteome</keyword>
<feature type="compositionally biased region" description="Basic and acidic residues" evidence="1">
    <location>
        <begin position="200"/>
        <end position="216"/>
    </location>
</feature>
<name>N6VE85_9HYPH</name>
<dbReference type="AlphaFoldDB" id="N6VE85"/>
<sequence length="541" mass="63067">MPDCQGKRFSLKARHDPDSTSRHRSHRRFWQPGDAAHRKACARSRRLLRNRSLPIRRSRLQAAAAEGRDPLRQPGLDRGRRLAAGAADHLRQRYPCLRHLLRPADHVHAARRQGRERPPSRIRPRLPGSRQGLPPLRRPLVERFAPSGVDEPWRPRDRAAGRLRSGCHILERALRLHRRREAQILRRTVPSGGRAYARRRQADRQLHSQHRRDQGRLVDVSLSRQGGAGDPRSGRRQARHLRAFRRRRFLRCSPSDPRGGRRPADLHPRRPRSDAKGRGGKRRRHVPRTLQSASPACRRFRPLHRRAGGCQRPRDQAQDHRPALHRDFRRGSQEAWRRRFPRPGHALSRRHRERFLHRWPLGHHQVASQCRRPAGAHEDAARRAAARTLQGRGARARQGTRPARQLHRPSPLPRPRPCYSLPGRHHPREAGDTARSRRHLPRRNPQSRPLRRHLAGLRRAAAGPDCRRHGRWPHLRIRLCAARRHLSRRHDRGFLSLRHGIPRPRCDPHHQRSPRHQPRGLRRHVEAARHDRVGVIGRTAE</sequence>
<accession>N6VE85</accession>
<feature type="region of interest" description="Disordered" evidence="1">
    <location>
        <begin position="367"/>
        <end position="453"/>
    </location>
</feature>